<comment type="caution">
    <text evidence="3">The sequence shown here is derived from an EMBL/GenBank/DDBJ whole genome shotgun (WGS) entry which is preliminary data.</text>
</comment>
<evidence type="ECO:0000313" key="4">
    <source>
        <dbReference type="Proteomes" id="UP000253817"/>
    </source>
</evidence>
<name>A0A3N0IXQ5_9ACTN</name>
<keyword evidence="1" id="KW-0812">Transmembrane</keyword>
<protein>
    <recommendedName>
        <fullName evidence="6">DMSO reductase</fullName>
    </recommendedName>
</protein>
<feature type="transmembrane region" description="Helical" evidence="1">
    <location>
        <begin position="89"/>
        <end position="112"/>
    </location>
</feature>
<dbReference type="EMBL" id="PPTT01000004">
    <property type="protein sequence ID" value="RDB70736.1"/>
    <property type="molecule type" value="Genomic_DNA"/>
</dbReference>
<dbReference type="Gene3D" id="1.20.1630.10">
    <property type="entry name" value="Formate dehydrogenase/DMSO reductase domain"/>
    <property type="match status" value="1"/>
</dbReference>
<keyword evidence="1" id="KW-1133">Transmembrane helix</keyword>
<dbReference type="EMBL" id="QICC01000035">
    <property type="protein sequence ID" value="RNM41496.1"/>
    <property type="molecule type" value="Genomic_DNA"/>
</dbReference>
<keyword evidence="4" id="KW-1185">Reference proteome</keyword>
<accession>A0A3N0IXQ5</accession>
<feature type="transmembrane region" description="Helical" evidence="1">
    <location>
        <begin position="119"/>
        <end position="139"/>
    </location>
</feature>
<evidence type="ECO:0000313" key="2">
    <source>
        <dbReference type="EMBL" id="RDB70736.1"/>
    </source>
</evidence>
<feature type="transmembrane region" description="Helical" evidence="1">
    <location>
        <begin position="179"/>
        <end position="198"/>
    </location>
</feature>
<sequence>MKTNSFPLTAKEATMISEFPLWVFTTLTGVAAGSYVIAALFPSEEEEKRPWLLPLVSLALIAVGSFGALGHLGRPELVLGVFNNPAASLTLEGICAGLMGLVAAVDLATALAKKRTLRAVRIVGLAAGCLLIAVESYAYLEVFGIPAWTGASTVALFVLSDVSAGACTWAFVSGRRFKGPFGIVALALLALAAIATIWKCLDYAALGAAGQELLVAGAVVTVAAAVAAGMGIAGKPKLSVRLVASAVLVLGVAGMMIARYGFYMASIL</sequence>
<evidence type="ECO:0000313" key="5">
    <source>
        <dbReference type="Proteomes" id="UP000270112"/>
    </source>
</evidence>
<feature type="transmembrane region" description="Helical" evidence="1">
    <location>
        <begin position="213"/>
        <end position="233"/>
    </location>
</feature>
<dbReference type="Proteomes" id="UP000253817">
    <property type="component" value="Unassembled WGS sequence"/>
</dbReference>
<organism evidence="3 5">
    <name type="scientific">Eggerthella sinensis</name>
    <dbReference type="NCBI Taxonomy" id="242230"/>
    <lineage>
        <taxon>Bacteria</taxon>
        <taxon>Bacillati</taxon>
        <taxon>Actinomycetota</taxon>
        <taxon>Coriobacteriia</taxon>
        <taxon>Eggerthellales</taxon>
        <taxon>Eggerthellaceae</taxon>
        <taxon>Eggerthella</taxon>
    </lineage>
</organism>
<reference evidence="5" key="2">
    <citation type="submission" date="2018-05" db="EMBL/GenBank/DDBJ databases">
        <title>Genome Sequencing of selected type strains of the family Eggerthellaceae.</title>
        <authorList>
            <person name="Danylec N."/>
            <person name="Stoll D.A."/>
            <person name="Doetsch A."/>
            <person name="Huch M."/>
        </authorList>
    </citation>
    <scope>NUCLEOTIDE SEQUENCE [LARGE SCALE GENOMIC DNA]</scope>
    <source>
        <strain evidence="5">DSM 16107</strain>
    </source>
</reference>
<feature type="transmembrane region" description="Helical" evidence="1">
    <location>
        <begin position="145"/>
        <end position="172"/>
    </location>
</feature>
<reference evidence="2 4" key="1">
    <citation type="journal article" date="2018" name="Elife">
        <title>Discovery and characterization of a prevalent human gut bacterial enzyme sufficient for the inactivation of a family of plant toxins.</title>
        <authorList>
            <person name="Koppel N."/>
            <person name="Bisanz J.E."/>
            <person name="Pandelia M.E."/>
            <person name="Turnbaugh P.J."/>
            <person name="Balskus E.P."/>
        </authorList>
    </citation>
    <scope>NUCLEOTIDE SEQUENCE [LARGE SCALE GENOMIC DNA]</scope>
    <source>
        <strain evidence="2 4">DSM 16107</strain>
    </source>
</reference>
<dbReference type="AlphaFoldDB" id="A0A3N0IXQ5"/>
<feature type="transmembrane region" description="Helical" evidence="1">
    <location>
        <begin position="52"/>
        <end position="69"/>
    </location>
</feature>
<evidence type="ECO:0000313" key="3">
    <source>
        <dbReference type="EMBL" id="RNM41496.1"/>
    </source>
</evidence>
<gene>
    <name evidence="2" type="ORF">C1876_03225</name>
    <name evidence="3" type="ORF">DMP09_09485</name>
</gene>
<evidence type="ECO:0000256" key="1">
    <source>
        <dbReference type="SAM" id="Phobius"/>
    </source>
</evidence>
<dbReference type="Proteomes" id="UP000270112">
    <property type="component" value="Unassembled WGS sequence"/>
</dbReference>
<reference evidence="3" key="3">
    <citation type="journal article" date="2019" name="Microbiol. Resour. Announc.">
        <title>Draft Genome Sequences of Type Strains of Gordonibacter faecihominis, Paraeggerthella hongkongensis, Parvibacter caecicola,Slackia equolifaciens, Slackia faecicanis, and Slackia isoflavoniconvertens.</title>
        <authorList>
            <person name="Danylec N."/>
            <person name="Stoll D.A."/>
            <person name="Dotsch A."/>
            <person name="Huch M."/>
        </authorList>
    </citation>
    <scope>NUCLEOTIDE SEQUENCE</scope>
    <source>
        <strain evidence="3">DSM 16107</strain>
    </source>
</reference>
<feature type="transmembrane region" description="Helical" evidence="1">
    <location>
        <begin position="20"/>
        <end position="40"/>
    </location>
</feature>
<evidence type="ECO:0008006" key="6">
    <source>
        <dbReference type="Google" id="ProtNLM"/>
    </source>
</evidence>
<feature type="transmembrane region" description="Helical" evidence="1">
    <location>
        <begin position="240"/>
        <end position="262"/>
    </location>
</feature>
<proteinExistence type="predicted"/>
<keyword evidence="1" id="KW-0472">Membrane</keyword>